<dbReference type="AlphaFoldDB" id="A0A9R0JFR1"/>
<accession>A0A9R0JFR1</accession>
<evidence type="ECO:0000256" key="1">
    <source>
        <dbReference type="SAM" id="Coils"/>
    </source>
</evidence>
<name>A0A9R0JFR1_SPIOL</name>
<evidence type="ECO:0008006" key="5">
    <source>
        <dbReference type="Google" id="ProtNLM"/>
    </source>
</evidence>
<dbReference type="GeneID" id="110804817"/>
<proteinExistence type="predicted"/>
<protein>
    <recommendedName>
        <fullName evidence="5">MIF4G domain-containing protein</fullName>
    </recommendedName>
</protein>
<dbReference type="OrthoDB" id="64928at2759"/>
<reference evidence="3" key="1">
    <citation type="journal article" date="2021" name="Nat. Commun.">
        <title>Genomic analyses provide insights into spinach domestication and the genetic basis of agronomic traits.</title>
        <authorList>
            <person name="Cai X."/>
            <person name="Sun X."/>
            <person name="Xu C."/>
            <person name="Sun H."/>
            <person name="Wang X."/>
            <person name="Ge C."/>
            <person name="Zhang Z."/>
            <person name="Wang Q."/>
            <person name="Fei Z."/>
            <person name="Jiao C."/>
            <person name="Wang Q."/>
        </authorList>
    </citation>
    <scope>NUCLEOTIDE SEQUENCE [LARGE SCALE GENOMIC DNA]</scope>
    <source>
        <strain evidence="3">cv. Varoflay</strain>
    </source>
</reference>
<sequence length="402" mass="44540">MAGDLFGDLPPPSYHSPSTQEQEQQQQHLQNHKSVKINEINTHSINKDPNSLPPPPLKSAMKRSKPPEITSPDDIGSGKKLRFKTTTDASVSQIVEAMQKIASHIANPAKFGKASKLAVQLIQAGSVKPETADHFFAILEAAMFSPTVCNDASVRADYHALFSAAEDAKECLNTCQKNQLTAWTVRAVVANDLCTDDSFVFSKAAGRIKDLISNLPVATKEDDSEEAAALEDQKEMASREVQSNQDVISSTEVTTKEELDPFGLDALISCKPKKDEKAKENKGKEEEETMRFLRLQREAIISCLEIAAKRYKIPWCQTVIDILVKHASENVSRFTSRQRDAIGKLWASIREQLSRRKQGKSVSGKLDVTAFESLQEKYSNEKISIRRAVGGAGDRRCQQWLG</sequence>
<reference evidence="4" key="2">
    <citation type="submission" date="2025-08" db="UniProtKB">
        <authorList>
            <consortium name="RefSeq"/>
        </authorList>
    </citation>
    <scope>IDENTIFICATION</scope>
    <source>
        <tissue evidence="4">Leaf</tissue>
    </source>
</reference>
<gene>
    <name evidence="4" type="primary">LOC110804817</name>
</gene>
<evidence type="ECO:0000313" key="4">
    <source>
        <dbReference type="RefSeq" id="XP_021866118.1"/>
    </source>
</evidence>
<organism evidence="3 4">
    <name type="scientific">Spinacia oleracea</name>
    <name type="common">Spinach</name>
    <dbReference type="NCBI Taxonomy" id="3562"/>
    <lineage>
        <taxon>Eukaryota</taxon>
        <taxon>Viridiplantae</taxon>
        <taxon>Streptophyta</taxon>
        <taxon>Embryophyta</taxon>
        <taxon>Tracheophyta</taxon>
        <taxon>Spermatophyta</taxon>
        <taxon>Magnoliopsida</taxon>
        <taxon>eudicotyledons</taxon>
        <taxon>Gunneridae</taxon>
        <taxon>Pentapetalae</taxon>
        <taxon>Caryophyllales</taxon>
        <taxon>Chenopodiaceae</taxon>
        <taxon>Chenopodioideae</taxon>
        <taxon>Anserineae</taxon>
        <taxon>Spinacia</taxon>
    </lineage>
</organism>
<feature type="coiled-coil region" evidence="1">
    <location>
        <begin position="220"/>
        <end position="247"/>
    </location>
</feature>
<dbReference type="KEGG" id="soe:110804817"/>
<dbReference type="PANTHER" id="PTHR36749">
    <property type="entry name" value="F7O18.3 PROTEIN"/>
    <property type="match status" value="1"/>
</dbReference>
<feature type="region of interest" description="Disordered" evidence="2">
    <location>
        <begin position="1"/>
        <end position="78"/>
    </location>
</feature>
<keyword evidence="3" id="KW-1185">Reference proteome</keyword>
<keyword evidence="1" id="KW-0175">Coiled coil</keyword>
<dbReference type="Proteomes" id="UP000813463">
    <property type="component" value="Chromosome 4"/>
</dbReference>
<evidence type="ECO:0000313" key="3">
    <source>
        <dbReference type="Proteomes" id="UP000813463"/>
    </source>
</evidence>
<evidence type="ECO:0000256" key="2">
    <source>
        <dbReference type="SAM" id="MobiDB-lite"/>
    </source>
</evidence>
<dbReference type="PANTHER" id="PTHR36749:SF1">
    <property type="entry name" value="F7O18.3 PROTEIN"/>
    <property type="match status" value="1"/>
</dbReference>
<dbReference type="RefSeq" id="XP_021866118.1">
    <property type="nucleotide sequence ID" value="XM_022010426.2"/>
</dbReference>
<feature type="compositionally biased region" description="Polar residues" evidence="2">
    <location>
        <begin position="39"/>
        <end position="49"/>
    </location>
</feature>